<dbReference type="Proteomes" id="UP000051269">
    <property type="component" value="Unassembled WGS sequence"/>
</dbReference>
<organism evidence="2 3">
    <name type="scientific">Verrucomicrobia subdivision 6 bacterium BACL9 MAG-120507-bin52</name>
    <dbReference type="NCBI Taxonomy" id="1655590"/>
    <lineage>
        <taxon>Bacteria</taxon>
        <taxon>Pseudomonadati</taxon>
        <taxon>Verrucomicrobiota</taxon>
        <taxon>Verrucomicrobiia</taxon>
        <taxon>Verrucomicrobiales</taxon>
        <taxon>Verrucomicrobia subdivision 6</taxon>
    </lineage>
</organism>
<evidence type="ECO:0000313" key="2">
    <source>
        <dbReference type="EMBL" id="KRO63234.1"/>
    </source>
</evidence>
<evidence type="ECO:0000313" key="3">
    <source>
        <dbReference type="Proteomes" id="UP000051269"/>
    </source>
</evidence>
<evidence type="ECO:0000256" key="1">
    <source>
        <dbReference type="SAM" id="SignalP"/>
    </source>
</evidence>
<dbReference type="EMBL" id="LIBO01000002">
    <property type="protein sequence ID" value="KRO63234.1"/>
    <property type="molecule type" value="Genomic_DNA"/>
</dbReference>
<gene>
    <name evidence="2" type="ORF">ABR82_00430</name>
</gene>
<reference evidence="2 3" key="1">
    <citation type="submission" date="2015-10" db="EMBL/GenBank/DDBJ databases">
        <title>Metagenome-Assembled Genomes uncover a global brackish microbiome.</title>
        <authorList>
            <person name="Hugerth L.W."/>
            <person name="Larsson J."/>
            <person name="Alneberg J."/>
            <person name="Lindh M.V."/>
            <person name="Legrand C."/>
            <person name="Pinhassi J."/>
            <person name="Andersson A.F."/>
        </authorList>
    </citation>
    <scope>NUCLEOTIDE SEQUENCE [LARGE SCALE GENOMIC DNA]</scope>
    <source>
        <strain evidence="2">BACL18 MAG-120507-bin52</strain>
    </source>
</reference>
<protein>
    <recommendedName>
        <fullName evidence="4">DUF4864 domain-containing protein</fullName>
    </recommendedName>
</protein>
<feature type="chain" id="PRO_5006422891" description="DUF4864 domain-containing protein" evidence="1">
    <location>
        <begin position="18"/>
        <end position="166"/>
    </location>
</feature>
<keyword evidence="1" id="KW-0732">Signal</keyword>
<accession>A0A0R2RPX7</accession>
<evidence type="ECO:0008006" key="4">
    <source>
        <dbReference type="Google" id="ProtNLM"/>
    </source>
</evidence>
<name>A0A0R2RPX7_9BACT</name>
<feature type="signal peptide" evidence="1">
    <location>
        <begin position="1"/>
        <end position="17"/>
    </location>
</feature>
<comment type="caution">
    <text evidence="2">The sequence shown here is derived from an EMBL/GenBank/DDBJ whole genome shotgun (WGS) entry which is preliminary data.</text>
</comment>
<sequence>MKQILLLTILMSASLWAAPTNKSAPTNLPKVTTLIPQLLPRNPNTKPPPSPVQKQLKTFFLGVQGGKIDEAFKTLVASNPTLSDPASVPEFVGNIQKGIEVFGPLQGYELYDLRSVGTRTLYITYLSYHPKKPLRWQFVFYTPVGADWKLLNLRFDDTVEQSLIPD</sequence>
<dbReference type="AlphaFoldDB" id="A0A0R2RPX7"/>
<proteinExistence type="predicted"/>